<organism evidence="2">
    <name type="scientific">Ostreid herpesvirus 1</name>
    <name type="common">OsHV-1</name>
    <name type="synonym">Pacific oyster herpesvirus</name>
    <dbReference type="NCBI Taxonomy" id="261939"/>
    <lineage>
        <taxon>Viruses</taxon>
        <taxon>Duplodnaviria</taxon>
        <taxon>Heunggongvirae</taxon>
        <taxon>Peploviricota</taxon>
        <taxon>Herviviricetes</taxon>
        <taxon>Herpesvirales</taxon>
        <taxon>Malacoherpesviridae</taxon>
        <taxon>Ostreavirus</taxon>
        <taxon>Ostreavirus ostreidmalaco1</taxon>
    </lineage>
</organism>
<feature type="transmembrane region" description="Helical" evidence="1">
    <location>
        <begin position="112"/>
        <end position="134"/>
    </location>
</feature>
<evidence type="ECO:0000313" key="2">
    <source>
        <dbReference type="EMBL" id="AVC68720.1"/>
    </source>
</evidence>
<dbReference type="EMBL" id="KY753863">
    <property type="protein sequence ID" value="AVC68720.1"/>
    <property type="molecule type" value="Genomic_DNA"/>
</dbReference>
<feature type="transmembrane region" description="Helical" evidence="1">
    <location>
        <begin position="261"/>
        <end position="279"/>
    </location>
</feature>
<feature type="transmembrane region" description="Helical" evidence="1">
    <location>
        <begin position="191"/>
        <end position="213"/>
    </location>
</feature>
<reference evidence="2" key="1">
    <citation type="submission" date="2017-03" db="EMBL/GenBank/DDBJ databases">
        <title>Description and investigation on a mortality event in spat during June 2016 in Normandy.</title>
        <authorList>
            <person name="Burioli E.A.V."/>
        </authorList>
    </citation>
    <scope>NUCLEOTIDE SEQUENCE</scope>
    <source>
        <strain evidence="2">MicroVar</strain>
    </source>
</reference>
<keyword evidence="1" id="KW-1133">Transmembrane helix</keyword>
<reference evidence="3" key="3">
    <citation type="submission" date="2018-05" db="EMBL/GenBank/DDBJ databases">
        <authorList>
            <person name="Lanie J.A."/>
            <person name="Ng W.-L."/>
            <person name="Kazmierczak K.M."/>
            <person name="Andrzejewski T.M."/>
            <person name="Davidsen T.M."/>
            <person name="Wayne K.J."/>
            <person name="Tettelin H."/>
            <person name="Glass J.I."/>
            <person name="Rusch D."/>
            <person name="Podicherti R."/>
            <person name="Tsui H.-C.T."/>
            <person name="Winkler M.E."/>
        </authorList>
    </citation>
    <scope>NUCLEOTIDE SEQUENCE</scope>
</reference>
<evidence type="ECO:0000256" key="1">
    <source>
        <dbReference type="SAM" id="Phobius"/>
    </source>
</evidence>
<accession>A0A2L1DG17</accession>
<dbReference type="EMBL" id="MH368037">
    <property type="protein sequence ID" value="AYB71519.1"/>
    <property type="molecule type" value="Genomic_DNA"/>
</dbReference>
<organismHost>
    <name type="scientific">Pecten maximus</name>
    <name type="common">King scallop</name>
    <name type="synonym">Pilgrim's clam</name>
    <dbReference type="NCBI Taxonomy" id="6579"/>
</organismHost>
<proteinExistence type="predicted"/>
<name>A0A2L1DG17_OSHV1</name>
<feature type="transmembrane region" description="Helical" evidence="1">
    <location>
        <begin position="146"/>
        <end position="171"/>
    </location>
</feature>
<keyword evidence="1" id="KW-0812">Transmembrane</keyword>
<protein>
    <submittedName>
        <fullName evidence="2">ORF111</fullName>
    </submittedName>
</protein>
<organismHost>
    <name type="scientific">Magallana gigas</name>
    <name type="common">Pacific oyster</name>
    <name type="synonym">Crassostrea gigas</name>
    <dbReference type="NCBI Taxonomy" id="29159"/>
</organismHost>
<evidence type="ECO:0000313" key="3">
    <source>
        <dbReference type="EMBL" id="AYB71519.1"/>
    </source>
</evidence>
<sequence>MIGPIVVLHLICAVGFSIFMLQYYNILYDKPACNHMGGCEMQDIYKVTENSTEDENGTLTTTTIKPVKTPACPVKECRGDEFCCKLCSEVKGNDYSERPIHMESTLYIHNPAIITIAIVGVVIGVFIIVCIANICRMKSGKRGTTFVRFLIGITLFLLFLTLAGSVAFIVISIISDFDYYKDCHAKLTLNISWGFVCGILAISYSTSILPSFTRIMRAEQLKRDALDIPDHDESTQMLIKADRLKHEPIEKPGLFSTIARYLLTLCFLWWPAITIYFIGVGQGRWLPIV</sequence>
<reference evidence="3" key="2">
    <citation type="journal article" date="2018" name="J. Fish Dis.">
        <title>A novel divergent group of Ostreid herpesvirus 1 muVar variants associated with a mortality event in Pacific oyster spat in Normandy (France) in 2016.</title>
        <authorList>
            <person name="Burioli E.A."/>
            <person name="Varello K."/>
            <person name="Lavazza A."/>
            <person name="Bozzetta E."/>
            <person name="Prearo M."/>
            <person name="Houssin M."/>
        </authorList>
    </citation>
    <scope>NUCLEOTIDE SEQUENCE</scope>
</reference>
<keyword evidence="1" id="KW-0472">Membrane</keyword>
<feature type="transmembrane region" description="Helical" evidence="1">
    <location>
        <begin position="7"/>
        <end position="26"/>
    </location>
</feature>